<dbReference type="PROSITE" id="PS00690">
    <property type="entry name" value="DEAH_ATP_HELICASE"/>
    <property type="match status" value="1"/>
</dbReference>
<dbReference type="PROSITE" id="PS51194">
    <property type="entry name" value="HELICASE_CTER"/>
    <property type="match status" value="1"/>
</dbReference>
<dbReference type="InterPro" id="IPR001650">
    <property type="entry name" value="Helicase_C-like"/>
</dbReference>
<dbReference type="SMART" id="SM00490">
    <property type="entry name" value="HELICc"/>
    <property type="match status" value="1"/>
</dbReference>
<dbReference type="SUPFAM" id="SSF52540">
    <property type="entry name" value="P-loop containing nucleoside triphosphate hydrolases"/>
    <property type="match status" value="1"/>
</dbReference>
<dbReference type="PROSITE" id="PS51192">
    <property type="entry name" value="HELICASE_ATP_BIND_1"/>
    <property type="match status" value="1"/>
</dbReference>
<dbReference type="EC" id="3.6.4.13" evidence="8"/>
<dbReference type="Pfam" id="PF00270">
    <property type="entry name" value="DEAD"/>
    <property type="match status" value="1"/>
</dbReference>
<dbReference type="Gene3D" id="3.40.50.300">
    <property type="entry name" value="P-loop containing nucleotide triphosphate hydrolases"/>
    <property type="match status" value="2"/>
</dbReference>
<dbReference type="Pfam" id="PF00271">
    <property type="entry name" value="Helicase_C"/>
    <property type="match status" value="1"/>
</dbReference>
<dbReference type="Proteomes" id="UP001589748">
    <property type="component" value="Unassembled WGS sequence"/>
</dbReference>
<feature type="region of interest" description="Disordered" evidence="5">
    <location>
        <begin position="819"/>
        <end position="848"/>
    </location>
</feature>
<proteinExistence type="predicted"/>
<dbReference type="InterPro" id="IPR002464">
    <property type="entry name" value="DNA/RNA_helicase_DEAH_CS"/>
</dbReference>
<dbReference type="SMART" id="SM00847">
    <property type="entry name" value="HA2"/>
    <property type="match status" value="1"/>
</dbReference>
<evidence type="ECO:0000256" key="4">
    <source>
        <dbReference type="ARBA" id="ARBA00022840"/>
    </source>
</evidence>
<dbReference type="InterPro" id="IPR007502">
    <property type="entry name" value="Helicase-assoc_dom"/>
</dbReference>
<dbReference type="InterPro" id="IPR010225">
    <property type="entry name" value="HrpB"/>
</dbReference>
<evidence type="ECO:0000256" key="3">
    <source>
        <dbReference type="ARBA" id="ARBA00022806"/>
    </source>
</evidence>
<dbReference type="SMART" id="SM00487">
    <property type="entry name" value="DEXDc"/>
    <property type="match status" value="1"/>
</dbReference>
<feature type="domain" description="Helicase C-terminal" evidence="7">
    <location>
        <begin position="227"/>
        <end position="398"/>
    </location>
</feature>
<dbReference type="PANTHER" id="PTHR43519">
    <property type="entry name" value="ATP-DEPENDENT RNA HELICASE HRPB"/>
    <property type="match status" value="1"/>
</dbReference>
<evidence type="ECO:0000259" key="7">
    <source>
        <dbReference type="PROSITE" id="PS51194"/>
    </source>
</evidence>
<dbReference type="Pfam" id="PF08482">
    <property type="entry name" value="HrpB_C"/>
    <property type="match status" value="1"/>
</dbReference>
<dbReference type="InterPro" id="IPR013689">
    <property type="entry name" value="RNA_helicase_ATP-dep_HrpB_C"/>
</dbReference>
<dbReference type="Gene3D" id="1.20.120.1080">
    <property type="match status" value="1"/>
</dbReference>
<evidence type="ECO:0000256" key="1">
    <source>
        <dbReference type="ARBA" id="ARBA00022741"/>
    </source>
</evidence>
<organism evidence="8 9">
    <name type="scientific">Kineococcus gynurae</name>
    <dbReference type="NCBI Taxonomy" id="452979"/>
    <lineage>
        <taxon>Bacteria</taxon>
        <taxon>Bacillati</taxon>
        <taxon>Actinomycetota</taxon>
        <taxon>Actinomycetes</taxon>
        <taxon>Kineosporiales</taxon>
        <taxon>Kineosporiaceae</taxon>
        <taxon>Kineococcus</taxon>
    </lineage>
</organism>
<dbReference type="NCBIfam" id="TIGR01970">
    <property type="entry name" value="DEAH_box_HrpB"/>
    <property type="match status" value="1"/>
</dbReference>
<accession>A0ABV5LMX4</accession>
<dbReference type="RefSeq" id="WP_380136467.1">
    <property type="nucleotide sequence ID" value="NZ_JBHLUI010000006.1"/>
</dbReference>
<comment type="caution">
    <text evidence="8">The sequence shown here is derived from an EMBL/GenBank/DDBJ whole genome shotgun (WGS) entry which is preliminary data.</text>
</comment>
<dbReference type="GO" id="GO:0016787">
    <property type="term" value="F:hydrolase activity"/>
    <property type="evidence" value="ECO:0007669"/>
    <property type="project" value="UniProtKB-KW"/>
</dbReference>
<evidence type="ECO:0000256" key="2">
    <source>
        <dbReference type="ARBA" id="ARBA00022801"/>
    </source>
</evidence>
<name>A0ABV5LMX4_9ACTN</name>
<keyword evidence="2 8" id="KW-0378">Hydrolase</keyword>
<dbReference type="PANTHER" id="PTHR43519:SF1">
    <property type="entry name" value="ATP-DEPENDENT RNA HELICASE HRPB"/>
    <property type="match status" value="1"/>
</dbReference>
<keyword evidence="9" id="KW-1185">Reference proteome</keyword>
<dbReference type="GO" id="GO:0003724">
    <property type="term" value="F:RNA helicase activity"/>
    <property type="evidence" value="ECO:0007669"/>
    <property type="project" value="UniProtKB-EC"/>
</dbReference>
<feature type="domain" description="Helicase ATP-binding" evidence="6">
    <location>
        <begin position="19"/>
        <end position="187"/>
    </location>
</feature>
<evidence type="ECO:0000256" key="5">
    <source>
        <dbReference type="SAM" id="MobiDB-lite"/>
    </source>
</evidence>
<dbReference type="PIRSF" id="PIRSF005496">
    <property type="entry name" value="ATP_hel_hrpB"/>
    <property type="match status" value="1"/>
</dbReference>
<dbReference type="CDD" id="cd18791">
    <property type="entry name" value="SF2_C_RHA"/>
    <property type="match status" value="1"/>
</dbReference>
<dbReference type="EMBL" id="JBHMDM010000001">
    <property type="protein sequence ID" value="MFB9375445.1"/>
    <property type="molecule type" value="Genomic_DNA"/>
</dbReference>
<keyword evidence="3 8" id="KW-0347">Helicase</keyword>
<dbReference type="InterPro" id="IPR027417">
    <property type="entry name" value="P-loop_NTPase"/>
</dbReference>
<reference evidence="8 9" key="1">
    <citation type="submission" date="2024-09" db="EMBL/GenBank/DDBJ databases">
        <authorList>
            <person name="Sun Q."/>
            <person name="Mori K."/>
        </authorList>
    </citation>
    <scope>NUCLEOTIDE SEQUENCE [LARGE SCALE GENOMIC DNA]</scope>
    <source>
        <strain evidence="8 9">TISTR 1856</strain>
    </source>
</reference>
<dbReference type="InterPro" id="IPR011545">
    <property type="entry name" value="DEAD/DEAH_box_helicase_dom"/>
</dbReference>
<keyword evidence="1" id="KW-0547">Nucleotide-binding</keyword>
<evidence type="ECO:0000313" key="9">
    <source>
        <dbReference type="Proteomes" id="UP001589748"/>
    </source>
</evidence>
<dbReference type="InterPro" id="IPR014001">
    <property type="entry name" value="Helicase_ATP-bd"/>
</dbReference>
<protein>
    <submittedName>
        <fullName evidence="8">ATP-dependent helicase HrpB</fullName>
        <ecNumber evidence="8">3.6.4.13</ecNumber>
    </submittedName>
</protein>
<keyword evidence="4" id="KW-0067">ATP-binding</keyword>
<evidence type="ECO:0000313" key="8">
    <source>
        <dbReference type="EMBL" id="MFB9375445.1"/>
    </source>
</evidence>
<evidence type="ECO:0000259" key="6">
    <source>
        <dbReference type="PROSITE" id="PS51192"/>
    </source>
</evidence>
<sequence>MLDRAGTTLPVRPVLPGLLAALGEAGRAVLVAPPGTGKTTLAPLALADALSHRGSGRPSRVVVAEPRRVATRAAAARMAALLGEEVGASVGYAVRGERRVGPATRVEVVTTGLLLRRLLSDPELPGVGAVLLDEIHERQLDADLTAAFVTESRAVLRPDLWLVAATATPDVPALDALLAESGHPAPVVTATAAVHPLDVRYRPTPRPVRPPLGLAVDPALLDHVATLVREAVAELPGDVLTFLPGAGEIAALTRRLGGLRAPDGRPVDVRALHGRLPSAEQDDVLRPPAPGTTRDRRVVLATSVAESSLTVPGVRVVVDAGLSRIPRPDPARGVGGLDTVRVSRAGAEQRAGRAAREAPGTVLRAWSVGEQGLLAPRPEPEVRTADLTAAALLLACWGGELRLPEDPSPGRLQAARDGLRRLGALHPDGSPTGHGRELAGLGLHPRLAHALLRGADRCGPERAAEVVALLSEDLLGQGTDDVVVTWRGLRSGDDLRSRRWRAEVRRLLALLPAGGRGGSRGSGPSDDEAAAVLVMLAHPERVARRRGEGYAGVGGTGFALAPGTALAGAPWLAVAVAERAPGRADARIRAAVAVEEAVVLDVLAGERHEEGEVVWRDGDVRARRLSRLGALVLTERPWPDPPADRVAAALAAAVAADGVDLLRWTPAARRLRQRVACLHAADPTSWPDLADPAVVASALAPALAGVRSAAALRGLDVLSALRAALPWPAAGRLDELAPETLALPSGREAAVAYDDPTAPVLAVKLQELFGLTASPRVAGGRVAVVVHLLSPAGRPLAVTADLESFWRNVYPSVRGEMRGRYPKHPWPEDPLTATPTARTTRRGSPDRS</sequence>
<gene>
    <name evidence="8" type="primary">hrpB</name>
    <name evidence="8" type="ORF">ACFFVI_00540</name>
</gene>